<dbReference type="AlphaFoldDB" id="A0A438JRJ4"/>
<accession>A0A438JRJ4</accession>
<evidence type="ECO:0000313" key="1">
    <source>
        <dbReference type="EMBL" id="RVX11565.1"/>
    </source>
</evidence>
<comment type="caution">
    <text evidence="1">The sequence shown here is derived from an EMBL/GenBank/DDBJ whole genome shotgun (WGS) entry which is preliminary data.</text>
</comment>
<sequence>MPFDLFGVSTIEIAEEIPTALAPEFTEDDIVDVLFDGPVGSIEGAFDFVDPPFSFDVLTGFVSRS</sequence>
<proteinExistence type="predicted"/>
<gene>
    <name evidence="1" type="ORF">CK203_015900</name>
</gene>
<protein>
    <submittedName>
        <fullName evidence="1">Uncharacterized protein</fullName>
    </submittedName>
</protein>
<dbReference type="Proteomes" id="UP000288805">
    <property type="component" value="Unassembled WGS sequence"/>
</dbReference>
<organism evidence="1 2">
    <name type="scientific">Vitis vinifera</name>
    <name type="common">Grape</name>
    <dbReference type="NCBI Taxonomy" id="29760"/>
    <lineage>
        <taxon>Eukaryota</taxon>
        <taxon>Viridiplantae</taxon>
        <taxon>Streptophyta</taxon>
        <taxon>Embryophyta</taxon>
        <taxon>Tracheophyta</taxon>
        <taxon>Spermatophyta</taxon>
        <taxon>Magnoliopsida</taxon>
        <taxon>eudicotyledons</taxon>
        <taxon>Gunneridae</taxon>
        <taxon>Pentapetalae</taxon>
        <taxon>rosids</taxon>
        <taxon>Vitales</taxon>
        <taxon>Vitaceae</taxon>
        <taxon>Viteae</taxon>
        <taxon>Vitis</taxon>
    </lineage>
</organism>
<dbReference type="EMBL" id="QGNW01000030">
    <property type="protein sequence ID" value="RVX11565.1"/>
    <property type="molecule type" value="Genomic_DNA"/>
</dbReference>
<name>A0A438JRJ4_VITVI</name>
<evidence type="ECO:0000313" key="2">
    <source>
        <dbReference type="Proteomes" id="UP000288805"/>
    </source>
</evidence>
<reference evidence="1 2" key="1">
    <citation type="journal article" date="2018" name="PLoS Genet.">
        <title>Population sequencing reveals clonal diversity and ancestral inbreeding in the grapevine cultivar Chardonnay.</title>
        <authorList>
            <person name="Roach M.J."/>
            <person name="Johnson D.L."/>
            <person name="Bohlmann J."/>
            <person name="van Vuuren H.J."/>
            <person name="Jones S.J."/>
            <person name="Pretorius I.S."/>
            <person name="Schmidt S.A."/>
            <person name="Borneman A.R."/>
        </authorList>
    </citation>
    <scope>NUCLEOTIDE SEQUENCE [LARGE SCALE GENOMIC DNA]</scope>
    <source>
        <strain evidence="2">cv. Chardonnay</strain>
        <tissue evidence="1">Leaf</tissue>
    </source>
</reference>